<accession>A0AAN8YTX0</accession>
<dbReference type="EC" id="3.1.4.1" evidence="5"/>
<comment type="function">
    <text evidence="5">Nuclease required for the repair of DNA interstrand cross-links (ICL). Acts as a 5'-3' exonuclease that anchors at a cut end of DNA and cleaves DNA successively at every third nucleotide, allowing to excise an ICL from one strand through flanking incisions.</text>
</comment>
<keyword evidence="5" id="KW-0234">DNA repair</keyword>
<keyword evidence="5" id="KW-0464">Manganese</keyword>
<gene>
    <name evidence="7" type="ORF">RJ641_022113</name>
</gene>
<evidence type="ECO:0000256" key="5">
    <source>
        <dbReference type="RuleBase" id="RU365033"/>
    </source>
</evidence>
<dbReference type="PANTHER" id="PTHR15749:SF4">
    <property type="entry name" value="FANCONI-ASSOCIATED NUCLEASE 1"/>
    <property type="match status" value="1"/>
</dbReference>
<dbReference type="GO" id="GO:0008409">
    <property type="term" value="F:5'-3' exonuclease activity"/>
    <property type="evidence" value="ECO:0007669"/>
    <property type="project" value="TreeGrafter"/>
</dbReference>
<dbReference type="GO" id="GO:0005634">
    <property type="term" value="C:nucleus"/>
    <property type="evidence" value="ECO:0007669"/>
    <property type="project" value="UniProtKB-SubCell"/>
</dbReference>
<dbReference type="GO" id="GO:0017108">
    <property type="term" value="F:5'-flap endonuclease activity"/>
    <property type="evidence" value="ECO:0007669"/>
    <property type="project" value="TreeGrafter"/>
</dbReference>
<keyword evidence="5" id="KW-0227">DNA damage</keyword>
<sequence length="254" mass="29010">MCPSLVNNKANTLVGCVNLPHELAVTEQRDIPSQSALLFCELPYLMQFLELLYKDNLEVALNVLIKIVLHDILSKLKKKCDCSTRKKDIISLLLAAKGDGLCPLLSSLVMDKMRNCVQISPTVELLLLLCWISFGSINIFTSSKEKINMNSKMTMRSWSSGMPNLLLWRFNEDYSGEAKLVEVKGPKGRLSEQQGYWFSWTAASVWRSTRTVIQITQQEAMREIVKQYFEVPQRKEEKNTLLQFDKPNLQHPAP</sequence>
<keyword evidence="8" id="KW-1185">Reference proteome</keyword>
<keyword evidence="4 5" id="KW-0460">Magnesium</keyword>
<dbReference type="PANTHER" id="PTHR15749">
    <property type="entry name" value="FANCONI-ASSOCIATED NUCLEASE 1"/>
    <property type="match status" value="1"/>
</dbReference>
<comment type="cofactor">
    <cofactor evidence="5">
        <name>Mg(2+)</name>
        <dbReference type="ChEBI" id="CHEBI:18420"/>
    </cofactor>
    <cofactor evidence="5">
        <name>Mn(2+)</name>
        <dbReference type="ChEBI" id="CHEBI:29035"/>
    </cofactor>
</comment>
<evidence type="ECO:0000256" key="4">
    <source>
        <dbReference type="ARBA" id="ARBA00022842"/>
    </source>
</evidence>
<keyword evidence="5" id="KW-0539">Nucleus</keyword>
<comment type="similarity">
    <text evidence="5">Belongs to the FAN1 family.</text>
</comment>
<organism evidence="7 8">
    <name type="scientific">Dillenia turbinata</name>
    <dbReference type="NCBI Taxonomy" id="194707"/>
    <lineage>
        <taxon>Eukaryota</taxon>
        <taxon>Viridiplantae</taxon>
        <taxon>Streptophyta</taxon>
        <taxon>Embryophyta</taxon>
        <taxon>Tracheophyta</taxon>
        <taxon>Spermatophyta</taxon>
        <taxon>Magnoliopsida</taxon>
        <taxon>eudicotyledons</taxon>
        <taxon>Gunneridae</taxon>
        <taxon>Pentapetalae</taxon>
        <taxon>Dilleniales</taxon>
        <taxon>Dilleniaceae</taxon>
        <taxon>Dillenia</taxon>
    </lineage>
</organism>
<reference evidence="7 8" key="1">
    <citation type="submission" date="2023-12" db="EMBL/GenBank/DDBJ databases">
        <title>A high-quality genome assembly for Dillenia turbinata (Dilleniales).</title>
        <authorList>
            <person name="Chanderbali A."/>
        </authorList>
    </citation>
    <scope>NUCLEOTIDE SEQUENCE [LARGE SCALE GENOMIC DNA]</scope>
    <source>
        <strain evidence="7">LSX21</strain>
        <tissue evidence="7">Leaf</tissue>
    </source>
</reference>
<dbReference type="Pfam" id="PF08774">
    <property type="entry name" value="VRR_NUC"/>
    <property type="match status" value="1"/>
</dbReference>
<keyword evidence="1 5" id="KW-0540">Nuclease</keyword>
<evidence type="ECO:0000313" key="8">
    <source>
        <dbReference type="Proteomes" id="UP001370490"/>
    </source>
</evidence>
<dbReference type="GO" id="GO:0046872">
    <property type="term" value="F:metal ion binding"/>
    <property type="evidence" value="ECO:0007669"/>
    <property type="project" value="UniProtKB-KW"/>
</dbReference>
<dbReference type="Proteomes" id="UP001370490">
    <property type="component" value="Unassembled WGS sequence"/>
</dbReference>
<comment type="caution">
    <text evidence="7">The sequence shown here is derived from an EMBL/GenBank/DDBJ whole genome shotgun (WGS) entry which is preliminary data.</text>
</comment>
<dbReference type="GO" id="GO:0070336">
    <property type="term" value="F:flap-structured DNA binding"/>
    <property type="evidence" value="ECO:0007669"/>
    <property type="project" value="TreeGrafter"/>
</dbReference>
<dbReference type="InterPro" id="IPR014883">
    <property type="entry name" value="VRR_NUC"/>
</dbReference>
<dbReference type="EMBL" id="JBAMMX010000027">
    <property type="protein sequence ID" value="KAK6912512.1"/>
    <property type="molecule type" value="Genomic_DNA"/>
</dbReference>
<dbReference type="GO" id="GO:0036297">
    <property type="term" value="P:interstrand cross-link repair"/>
    <property type="evidence" value="ECO:0007669"/>
    <property type="project" value="InterPro"/>
</dbReference>
<evidence type="ECO:0000313" key="7">
    <source>
        <dbReference type="EMBL" id="KAK6912512.1"/>
    </source>
</evidence>
<dbReference type="InterPro" id="IPR033315">
    <property type="entry name" value="Fan1-like"/>
</dbReference>
<dbReference type="AlphaFoldDB" id="A0AAN8YTX0"/>
<name>A0AAN8YTX0_9MAGN</name>
<comment type="subcellular location">
    <subcellularLocation>
        <location evidence="5">Nucleus</location>
    </subcellularLocation>
</comment>
<evidence type="ECO:0000256" key="3">
    <source>
        <dbReference type="ARBA" id="ARBA00022801"/>
    </source>
</evidence>
<keyword evidence="3 5" id="KW-0378">Hydrolase</keyword>
<dbReference type="GO" id="GO:0004528">
    <property type="term" value="F:phosphodiesterase I activity"/>
    <property type="evidence" value="ECO:0007669"/>
    <property type="project" value="UniProtKB-EC"/>
</dbReference>
<proteinExistence type="inferred from homology"/>
<protein>
    <recommendedName>
        <fullName evidence="5">Fanconi-associated nuclease</fullName>
        <ecNumber evidence="5">3.1.4.1</ecNumber>
    </recommendedName>
</protein>
<evidence type="ECO:0000256" key="1">
    <source>
        <dbReference type="ARBA" id="ARBA00022722"/>
    </source>
</evidence>
<evidence type="ECO:0000256" key="2">
    <source>
        <dbReference type="ARBA" id="ARBA00022723"/>
    </source>
</evidence>
<keyword evidence="2 5" id="KW-0479">Metal-binding</keyword>
<feature type="domain" description="VRR-NUC" evidence="6">
    <location>
        <begin position="155"/>
        <end position="199"/>
    </location>
</feature>
<comment type="catalytic activity">
    <reaction evidence="5">
        <text>Hydrolytically removes 5'-nucleotides successively from the 3'-hydroxy termini of 3'-hydroxy-terminated oligonucleotides.</text>
        <dbReference type="EC" id="3.1.4.1"/>
    </reaction>
</comment>
<evidence type="ECO:0000259" key="6">
    <source>
        <dbReference type="Pfam" id="PF08774"/>
    </source>
</evidence>